<dbReference type="Gene3D" id="2.130.10.10">
    <property type="entry name" value="YVTN repeat-like/Quinoprotein amine dehydrogenase"/>
    <property type="match status" value="1"/>
</dbReference>
<dbReference type="STRING" id="551459.SAMN05421796_1052"/>
<proteinExistence type="predicted"/>
<evidence type="ECO:0000313" key="3">
    <source>
        <dbReference type="Proteomes" id="UP000186246"/>
    </source>
</evidence>
<dbReference type="InterPro" id="IPR015943">
    <property type="entry name" value="WD40/YVTN_repeat-like_dom_sf"/>
</dbReference>
<sequence>MVLKKKIDLCISFLICFGQMFYAQNVIYKSSFPVEVSAESIFKGSLLNCENKIIYSTNNFSMYAVDKENLTVAWTGDISWRSDNSPSLYKNTFLQSSYDGYFTRVLQYDLASGNVLKTLDLHTLHSIPYFIGSMMYVTALADGGKLLAYDLEKNKIIWSKNIGDGVDFQPIYLKDKIIAKTHDDYWIDVDYNGKFLSQKSNDYTYIDDEKVSARKGEFFTHDQKEVRKEFLKKNKLANKDFKIKLTNNNTFLLSERFLTVIGGNLKIKLQLDLETIVPAEEYENDALSTILSIQDDKIWFLHQNHLIHYDFRKESLLRNVYLNNWRPHHIVLDQRTIWLISKNDGQLYKLDFEPNEKLDREINKQKAIQERLRCDLPNPEKAKAMKAAAEKFRQNQK</sequence>
<evidence type="ECO:0000313" key="2">
    <source>
        <dbReference type="EMBL" id="SIS86536.1"/>
    </source>
</evidence>
<dbReference type="AlphaFoldDB" id="A0A1N7MK65"/>
<reference evidence="1 4" key="1">
    <citation type="submission" date="2016-11" db="EMBL/GenBank/DDBJ databases">
        <title>Whole genomes of Flavobacteriaceae.</title>
        <authorList>
            <person name="Stine C."/>
            <person name="Li C."/>
            <person name="Tadesse D."/>
        </authorList>
    </citation>
    <scope>NUCLEOTIDE SEQUENCE [LARGE SCALE GENOMIC DNA]</scope>
    <source>
        <strain evidence="1 4">DSM 21068</strain>
    </source>
</reference>
<gene>
    <name evidence="1" type="ORF">B0A70_14610</name>
    <name evidence="2" type="ORF">SAMN05421796_1052</name>
</gene>
<dbReference type="Proteomes" id="UP000186246">
    <property type="component" value="Unassembled WGS sequence"/>
</dbReference>
<evidence type="ECO:0008006" key="5">
    <source>
        <dbReference type="Google" id="ProtNLM"/>
    </source>
</evidence>
<protein>
    <recommendedName>
        <fullName evidence="5">PQQ-like domain-containing protein</fullName>
    </recommendedName>
</protein>
<dbReference type="SUPFAM" id="SSF50998">
    <property type="entry name" value="Quinoprotein alcohol dehydrogenase-like"/>
    <property type="match status" value="1"/>
</dbReference>
<reference evidence="3" key="3">
    <citation type="submission" date="2017-01" db="EMBL/GenBank/DDBJ databases">
        <authorList>
            <person name="Varghese N."/>
            <person name="Submissions S."/>
        </authorList>
    </citation>
    <scope>NUCLEOTIDE SEQUENCE [LARGE SCALE GENOMIC DNA]</scope>
    <source>
        <strain evidence="3">DSM 21068</strain>
    </source>
</reference>
<dbReference type="Proteomes" id="UP000238314">
    <property type="component" value="Unassembled WGS sequence"/>
</dbReference>
<evidence type="ECO:0000313" key="4">
    <source>
        <dbReference type="Proteomes" id="UP000238314"/>
    </source>
</evidence>
<organism evidence="2 3">
    <name type="scientific">Chryseobacterium piscicola</name>
    <dbReference type="NCBI Taxonomy" id="551459"/>
    <lineage>
        <taxon>Bacteria</taxon>
        <taxon>Pseudomonadati</taxon>
        <taxon>Bacteroidota</taxon>
        <taxon>Flavobacteriia</taxon>
        <taxon>Flavobacteriales</taxon>
        <taxon>Weeksellaceae</taxon>
        <taxon>Chryseobacterium group</taxon>
        <taxon>Chryseobacterium</taxon>
    </lineage>
</organism>
<dbReference type="EMBL" id="MUGO01000025">
    <property type="protein sequence ID" value="PQA90270.1"/>
    <property type="molecule type" value="Genomic_DNA"/>
</dbReference>
<reference evidence="2" key="2">
    <citation type="submission" date="2017-01" db="EMBL/GenBank/DDBJ databases">
        <authorList>
            <person name="Mah S.A."/>
            <person name="Swanson W.J."/>
            <person name="Moy G.W."/>
            <person name="Vacquier V.D."/>
        </authorList>
    </citation>
    <scope>NUCLEOTIDE SEQUENCE [LARGE SCALE GENOMIC DNA]</scope>
    <source>
        <strain evidence="2">DSM 21068</strain>
    </source>
</reference>
<evidence type="ECO:0000313" key="1">
    <source>
        <dbReference type="EMBL" id="PQA90270.1"/>
    </source>
</evidence>
<accession>A0A1N7MK65</accession>
<dbReference type="InterPro" id="IPR011047">
    <property type="entry name" value="Quinoprotein_ADH-like_sf"/>
</dbReference>
<name>A0A1N7MK65_9FLAO</name>
<dbReference type="EMBL" id="FTOJ01000005">
    <property type="protein sequence ID" value="SIS86536.1"/>
    <property type="molecule type" value="Genomic_DNA"/>
</dbReference>
<keyword evidence="4" id="KW-1185">Reference proteome</keyword>